<dbReference type="GeneID" id="73901922"/>
<accession>A0ABD5NQE8</accession>
<dbReference type="Gene3D" id="3.20.20.140">
    <property type="entry name" value="Metal-dependent hydrolases"/>
    <property type="match status" value="1"/>
</dbReference>
<comment type="caution">
    <text evidence="3">The sequence shown here is derived from an EMBL/GenBank/DDBJ whole genome shotgun (WGS) entry which is preliminary data.</text>
</comment>
<dbReference type="SUPFAM" id="SSF51556">
    <property type="entry name" value="Metallo-dependent hydrolases"/>
    <property type="match status" value="1"/>
</dbReference>
<gene>
    <name evidence="3" type="ORF">ACFOUR_12955</name>
</gene>
<evidence type="ECO:0000256" key="1">
    <source>
        <dbReference type="ARBA" id="ARBA00022801"/>
    </source>
</evidence>
<evidence type="ECO:0000313" key="3">
    <source>
        <dbReference type="EMBL" id="MFC3959267.1"/>
    </source>
</evidence>
<organism evidence="3 4">
    <name type="scientific">Halovivax cerinus</name>
    <dbReference type="NCBI Taxonomy" id="1487865"/>
    <lineage>
        <taxon>Archaea</taxon>
        <taxon>Methanobacteriati</taxon>
        <taxon>Methanobacteriota</taxon>
        <taxon>Stenosarchaea group</taxon>
        <taxon>Halobacteria</taxon>
        <taxon>Halobacteriales</taxon>
        <taxon>Natrialbaceae</taxon>
        <taxon>Halovivax</taxon>
    </lineage>
</organism>
<protein>
    <submittedName>
        <fullName evidence="3">Amidohydrolase family protein</fullName>
    </submittedName>
</protein>
<dbReference type="RefSeq" id="WP_256532814.1">
    <property type="nucleotide sequence ID" value="NZ_CP101824.1"/>
</dbReference>
<dbReference type="Gene3D" id="2.30.40.10">
    <property type="entry name" value="Urease, subunit C, domain 1"/>
    <property type="match status" value="1"/>
</dbReference>
<dbReference type="InterPro" id="IPR011059">
    <property type="entry name" value="Metal-dep_hydrolase_composite"/>
</dbReference>
<feature type="domain" description="Amidohydrolase-related" evidence="2">
    <location>
        <begin position="63"/>
        <end position="418"/>
    </location>
</feature>
<proteinExistence type="predicted"/>
<sequence length="491" mass="53846">MTEAGPEVVIHDALVLTVDADNRLFERGTVVVEDGRITDVRQSREGDTDIGADRVIDGEGMLAMPGLVNAHTHLEMTPLIGAFSDFGLRELLAHMTVLFDKLDDDDLAYFRRAGYELAALNFLQGGVTTVNSMDTRPGRGADVFGEAGLRGFFGPAMTDLYWDVPVDEQITRLRRFIDDYHETYDGRIKATICPHDDWSCSREFWERTADLAVQYPDLLVHTHLLELEEGNVMARSNGAVDSIGLLAEVGLLDERLVAAHFRMADGDDIERTAGADSSVVHCPSMFAYWNPDPDAQWTPVPELRDAGVDVGLGIDDHYWHDSYSMFGEARQARLAANLKRTVGQYDSMELVRMLTIEGARALNLGDEIGSLEPGKRADIVLLDVESPKFTPRTNLPAHIVNNAAPADVVTVLVDGNVVLRDGTPATMDPAAVQERVEAALGRFEAETGWEFTLGGSDPPSMASTLRNVPKRGPARLLGRLAMQSAKDALPF</sequence>
<dbReference type="AlphaFoldDB" id="A0ABD5NQE8"/>
<dbReference type="SUPFAM" id="SSF51338">
    <property type="entry name" value="Composite domain of metallo-dependent hydrolases"/>
    <property type="match status" value="1"/>
</dbReference>
<evidence type="ECO:0000313" key="4">
    <source>
        <dbReference type="Proteomes" id="UP001595846"/>
    </source>
</evidence>
<name>A0ABD5NQE8_9EURY</name>
<dbReference type="InterPro" id="IPR006680">
    <property type="entry name" value="Amidohydro-rel"/>
</dbReference>
<keyword evidence="4" id="KW-1185">Reference proteome</keyword>
<reference evidence="3 4" key="1">
    <citation type="journal article" date="2019" name="Int. J. Syst. Evol. Microbiol.">
        <title>The Global Catalogue of Microorganisms (GCM) 10K type strain sequencing project: providing services to taxonomists for standard genome sequencing and annotation.</title>
        <authorList>
            <consortium name="The Broad Institute Genomics Platform"/>
            <consortium name="The Broad Institute Genome Sequencing Center for Infectious Disease"/>
            <person name="Wu L."/>
            <person name="Ma J."/>
        </authorList>
    </citation>
    <scope>NUCLEOTIDE SEQUENCE [LARGE SCALE GENOMIC DNA]</scope>
    <source>
        <strain evidence="3 4">IBRC-M 10256</strain>
    </source>
</reference>
<dbReference type="Proteomes" id="UP001595846">
    <property type="component" value="Unassembled WGS sequence"/>
</dbReference>
<dbReference type="GO" id="GO:0016787">
    <property type="term" value="F:hydrolase activity"/>
    <property type="evidence" value="ECO:0007669"/>
    <property type="project" value="UniProtKB-KW"/>
</dbReference>
<dbReference type="InterPro" id="IPR050287">
    <property type="entry name" value="MTA/SAH_deaminase"/>
</dbReference>
<evidence type="ECO:0000259" key="2">
    <source>
        <dbReference type="Pfam" id="PF01979"/>
    </source>
</evidence>
<dbReference type="InterPro" id="IPR032466">
    <property type="entry name" value="Metal_Hydrolase"/>
</dbReference>
<keyword evidence="1" id="KW-0378">Hydrolase</keyword>
<dbReference type="PANTHER" id="PTHR43794:SF11">
    <property type="entry name" value="AMIDOHYDROLASE-RELATED DOMAIN-CONTAINING PROTEIN"/>
    <property type="match status" value="1"/>
</dbReference>
<dbReference type="EMBL" id="JBHSAQ010000011">
    <property type="protein sequence ID" value="MFC3959267.1"/>
    <property type="molecule type" value="Genomic_DNA"/>
</dbReference>
<dbReference type="Pfam" id="PF01979">
    <property type="entry name" value="Amidohydro_1"/>
    <property type="match status" value="1"/>
</dbReference>
<dbReference type="PANTHER" id="PTHR43794">
    <property type="entry name" value="AMINOHYDROLASE SSNA-RELATED"/>
    <property type="match status" value="1"/>
</dbReference>